<dbReference type="GO" id="GO:0015297">
    <property type="term" value="F:antiporter activity"/>
    <property type="evidence" value="ECO:0007669"/>
    <property type="project" value="InterPro"/>
</dbReference>
<feature type="transmembrane region" description="Helical" evidence="1">
    <location>
        <begin position="400"/>
        <end position="419"/>
    </location>
</feature>
<protein>
    <recommendedName>
        <fullName evidence="5">Citrate transporter</fullName>
    </recommendedName>
</protein>
<feature type="transmembrane region" description="Helical" evidence="1">
    <location>
        <begin position="302"/>
        <end position="320"/>
    </location>
</feature>
<gene>
    <name evidence="3" type="ordered locus">Tola_2337</name>
</gene>
<reference evidence="4" key="1">
    <citation type="submission" date="2009-05" db="EMBL/GenBank/DDBJ databases">
        <title>Complete sequence of Tolumonas auensis DSM 9187.</title>
        <authorList>
            <consortium name="US DOE Joint Genome Institute"/>
            <person name="Lucas S."/>
            <person name="Copeland A."/>
            <person name="Lapidus A."/>
            <person name="Glavina del Rio T."/>
            <person name="Tice H."/>
            <person name="Bruce D."/>
            <person name="Goodwin L."/>
            <person name="Pitluck S."/>
            <person name="Chertkov O."/>
            <person name="Brettin T."/>
            <person name="Detter J.C."/>
            <person name="Han C."/>
            <person name="Larimer F."/>
            <person name="Land M."/>
            <person name="Hauser L."/>
            <person name="Kyrpides N."/>
            <person name="Mikhailova N."/>
            <person name="Spring S."/>
            <person name="Beller H."/>
        </authorList>
    </citation>
    <scope>NUCLEOTIDE SEQUENCE [LARGE SCALE GENOMIC DNA]</scope>
    <source>
        <strain evidence="4">DSM 9187 / TA4</strain>
    </source>
</reference>
<keyword evidence="4" id="KW-1185">Reference proteome</keyword>
<evidence type="ECO:0008006" key="5">
    <source>
        <dbReference type="Google" id="ProtNLM"/>
    </source>
</evidence>
<dbReference type="KEGG" id="tau:Tola_2337"/>
<reference evidence="3 4" key="2">
    <citation type="journal article" date="2011" name="Stand. Genomic Sci.">
        <title>Complete genome sequence of Tolumonas auensis type strain (TA 4).</title>
        <authorList>
            <person name="Chertkov O."/>
            <person name="Copeland A."/>
            <person name="Lucas S."/>
            <person name="Lapidus A."/>
            <person name="Berry K.W."/>
            <person name="Detter J.C."/>
            <person name="Del Rio T.G."/>
            <person name="Hammon N."/>
            <person name="Dalin E."/>
            <person name="Tice H."/>
            <person name="Pitluck S."/>
            <person name="Richardson P."/>
            <person name="Bruce D."/>
            <person name="Goodwin L."/>
            <person name="Han C."/>
            <person name="Tapia R."/>
            <person name="Saunders E."/>
            <person name="Schmutz J."/>
            <person name="Brettin T."/>
            <person name="Larimer F."/>
            <person name="Land M."/>
            <person name="Hauser L."/>
            <person name="Spring S."/>
            <person name="Rohde M."/>
            <person name="Kyrpides N.C."/>
            <person name="Ivanova N."/>
            <person name="Goker M."/>
            <person name="Beller H.R."/>
            <person name="Klenk H.P."/>
            <person name="Woyke T."/>
        </authorList>
    </citation>
    <scope>NUCLEOTIDE SEQUENCE [LARGE SCALE GENOMIC DNA]</scope>
    <source>
        <strain evidence="4">DSM 9187 / TA4</strain>
    </source>
</reference>
<keyword evidence="1" id="KW-0812">Transmembrane</keyword>
<dbReference type="EMBL" id="CP001616">
    <property type="protein sequence ID" value="ACQ93934.1"/>
    <property type="molecule type" value="Genomic_DNA"/>
</dbReference>
<evidence type="ECO:0000313" key="4">
    <source>
        <dbReference type="Proteomes" id="UP000009073"/>
    </source>
</evidence>
<feature type="transmembrane region" description="Helical" evidence="1">
    <location>
        <begin position="358"/>
        <end position="380"/>
    </location>
</feature>
<evidence type="ECO:0000256" key="1">
    <source>
        <dbReference type="SAM" id="Phobius"/>
    </source>
</evidence>
<dbReference type="PANTHER" id="PTHR43269">
    <property type="entry name" value="SODIUM/PROTON ANTIPORTER 1-RELATED"/>
    <property type="match status" value="1"/>
</dbReference>
<feature type="transmembrane region" description="Helical" evidence="1">
    <location>
        <begin position="176"/>
        <end position="194"/>
    </location>
</feature>
<name>C4L9I1_TOLAT</name>
<dbReference type="OrthoDB" id="9772058at2"/>
<accession>C4L9I1</accession>
<keyword evidence="2" id="KW-0732">Signal</keyword>
<feature type="chain" id="PRO_5002940223" description="Citrate transporter" evidence="2">
    <location>
        <begin position="29"/>
        <end position="443"/>
    </location>
</feature>
<dbReference type="Proteomes" id="UP000009073">
    <property type="component" value="Chromosome"/>
</dbReference>
<feature type="transmembrane region" description="Helical" evidence="1">
    <location>
        <begin position="60"/>
        <end position="80"/>
    </location>
</feature>
<dbReference type="eggNOG" id="COG1055">
    <property type="taxonomic scope" value="Bacteria"/>
</dbReference>
<feature type="transmembrane region" description="Helical" evidence="1">
    <location>
        <begin position="139"/>
        <end position="169"/>
    </location>
</feature>
<proteinExistence type="predicted"/>
<dbReference type="RefSeq" id="WP_015879402.1">
    <property type="nucleotide sequence ID" value="NC_012691.1"/>
</dbReference>
<feature type="transmembrane region" description="Helical" evidence="1">
    <location>
        <begin position="253"/>
        <end position="272"/>
    </location>
</feature>
<dbReference type="AlphaFoldDB" id="C4L9I1"/>
<feature type="transmembrane region" description="Helical" evidence="1">
    <location>
        <begin position="214"/>
        <end position="233"/>
    </location>
</feature>
<feature type="transmembrane region" description="Helical" evidence="1">
    <location>
        <begin position="278"/>
        <end position="295"/>
    </location>
</feature>
<dbReference type="STRING" id="595494.Tola_2337"/>
<feature type="signal peptide" evidence="2">
    <location>
        <begin position="1"/>
        <end position="28"/>
    </location>
</feature>
<keyword evidence="1" id="KW-0472">Membrane</keyword>
<organism evidence="3 4">
    <name type="scientific">Tolumonas auensis (strain DSM 9187 / NBRC 110442 / TA 4)</name>
    <dbReference type="NCBI Taxonomy" id="595494"/>
    <lineage>
        <taxon>Bacteria</taxon>
        <taxon>Pseudomonadati</taxon>
        <taxon>Pseudomonadota</taxon>
        <taxon>Gammaproteobacteria</taxon>
        <taxon>Aeromonadales</taxon>
        <taxon>Aeromonadaceae</taxon>
        <taxon>Tolumonas</taxon>
    </lineage>
</organism>
<dbReference type="InterPro" id="IPR045016">
    <property type="entry name" value="NhaD-like"/>
</dbReference>
<evidence type="ECO:0000313" key="3">
    <source>
        <dbReference type="EMBL" id="ACQ93934.1"/>
    </source>
</evidence>
<dbReference type="GO" id="GO:0006814">
    <property type="term" value="P:sodium ion transport"/>
    <property type="evidence" value="ECO:0007669"/>
    <property type="project" value="InterPro"/>
</dbReference>
<feature type="transmembrane region" description="Helical" evidence="1">
    <location>
        <begin position="326"/>
        <end position="346"/>
    </location>
</feature>
<sequence>MKKTNTGKNVGSWLFLLTALLFPALATAADGGSMLTIAGIRLEFVLFAATLLGVALFHHYTMWVALTGLAAILASKYLFLNDFSFIHHIIGGNGHEGEWRILLNLLGLLFGFAILAKHFEESDLPKILPKYLPDDWKGGFTLLVMIFVISAFLDNIAAAMIGGAIAFVVFNKRVHVGYLAAIVAASNAGGSGSVVGDTTTTLMWIDGVNPLDVVHAYIAAATALVLFGVIASLQQDKYQRIVKDAQINATVEWPKLGIVALILVCAIVTNYAFDFPALGVWVAILLGSFVVKTPWDELKNAASGTVFLMGLVTCASLMPVDELPPASWVTTFFLGFVSAVFDNIPLTKLCLEQGGYDWGVLAYAVGFGGSMLWFGSSAGVALSNMYPEARSAVNWVRQGWHVAVSYVIGFFVLLALSGWNPHAPHKTMQENVVQQQVTVSPNA</sequence>
<dbReference type="PANTHER" id="PTHR43269:SF2">
    <property type="entry name" value="SODIUM_PROTON ANTIPORTER 1-RELATED"/>
    <property type="match status" value="1"/>
</dbReference>
<evidence type="ECO:0000256" key="2">
    <source>
        <dbReference type="SAM" id="SignalP"/>
    </source>
</evidence>
<dbReference type="HOGENOM" id="CLU_590412_0_0_6"/>
<feature type="transmembrane region" description="Helical" evidence="1">
    <location>
        <begin position="101"/>
        <end position="119"/>
    </location>
</feature>
<keyword evidence="1" id="KW-1133">Transmembrane helix</keyword>